<protein>
    <submittedName>
        <fullName evidence="2">Uncharacterized protein</fullName>
    </submittedName>
</protein>
<reference evidence="2 3" key="1">
    <citation type="submission" date="2013-10" db="EMBL/GenBank/DDBJ databases">
        <title>Complete genome sequence of Corynebacterium lactis DSM 45799(T), isolated from raw cow milk.</title>
        <authorList>
            <person name="Ruckert C."/>
            <person name="Albersmeier A."/>
            <person name="Lipski A."/>
            <person name="Kalinowski J."/>
        </authorList>
    </citation>
    <scope>NUCLEOTIDE SEQUENCE [LARGE SCALE GENOMIC DNA]</scope>
    <source>
        <strain evidence="2 3">RW2-5</strain>
    </source>
</reference>
<evidence type="ECO:0000313" key="3">
    <source>
        <dbReference type="Proteomes" id="UP000058446"/>
    </source>
</evidence>
<evidence type="ECO:0000256" key="1">
    <source>
        <dbReference type="SAM" id="Phobius"/>
    </source>
</evidence>
<dbReference type="STRING" id="1408189.CLAC_03295"/>
<name>A0A0K2H303_9CORY</name>
<dbReference type="PATRIC" id="fig|1408189.4.peg.656"/>
<dbReference type="KEGG" id="clw:CLAC_03295"/>
<keyword evidence="1" id="KW-0472">Membrane</keyword>
<evidence type="ECO:0000313" key="2">
    <source>
        <dbReference type="EMBL" id="ALA68430.1"/>
    </source>
</evidence>
<dbReference type="EMBL" id="CP006841">
    <property type="protein sequence ID" value="ALA68430.1"/>
    <property type="molecule type" value="Genomic_DNA"/>
</dbReference>
<dbReference type="AlphaFoldDB" id="A0A0K2H303"/>
<keyword evidence="3" id="KW-1185">Reference proteome</keyword>
<keyword evidence="1" id="KW-1133">Transmembrane helix</keyword>
<gene>
    <name evidence="2" type="ORF">CLAC_03295</name>
</gene>
<dbReference type="RefSeq" id="WP_053411667.1">
    <property type="nucleotide sequence ID" value="NZ_CP006841.1"/>
</dbReference>
<dbReference type="Proteomes" id="UP000058446">
    <property type="component" value="Chromosome"/>
</dbReference>
<accession>A0A0K2H303</accession>
<organism evidence="2 3">
    <name type="scientific">Corynebacterium lactis RW2-5</name>
    <dbReference type="NCBI Taxonomy" id="1408189"/>
    <lineage>
        <taxon>Bacteria</taxon>
        <taxon>Bacillati</taxon>
        <taxon>Actinomycetota</taxon>
        <taxon>Actinomycetes</taxon>
        <taxon>Mycobacteriales</taxon>
        <taxon>Corynebacteriaceae</taxon>
        <taxon>Corynebacterium</taxon>
    </lineage>
</organism>
<proteinExistence type="predicted"/>
<feature type="transmembrane region" description="Helical" evidence="1">
    <location>
        <begin position="48"/>
        <end position="74"/>
    </location>
</feature>
<sequence length="86" mass="9618">MSKHRMTRAERDDLLAMATAAGVLETRRPRRSKPRHRKPEQYHYDRRMAAFVLTVALLAIGLIVIGTALINIGIDNAAGYAGMTNR</sequence>
<keyword evidence="1" id="KW-0812">Transmembrane</keyword>